<evidence type="ECO:0000313" key="12">
    <source>
        <dbReference type="EMBL" id="SEM57428.1"/>
    </source>
</evidence>
<dbReference type="RefSeq" id="WP_038561277.1">
    <property type="nucleotide sequence ID" value="NZ_CP008876.1"/>
</dbReference>
<dbReference type="Gene3D" id="3.30.700.10">
    <property type="entry name" value="Glycoprotein, Type 4 Pilin"/>
    <property type="match status" value="1"/>
</dbReference>
<keyword evidence="6 10" id="KW-1133">Transmembrane helix</keyword>
<sequence length="103" mass="11026">MRNEKGFTLIEMLIVLLVISVLMILVVPNLADKNDRVQTQGCDALLKLAESQVQTYKIDNGTTPTSIAQLQDGYLTETTCQGGKRSLVLSPGGEVSLTNASGS</sequence>
<evidence type="ECO:0000256" key="1">
    <source>
        <dbReference type="ARBA" id="ARBA00004162"/>
    </source>
</evidence>
<dbReference type="NCBIfam" id="TIGR02532">
    <property type="entry name" value="IV_pilin_GFxxxE"/>
    <property type="match status" value="1"/>
</dbReference>
<keyword evidence="5 10" id="KW-0812">Transmembrane</keyword>
<accession>A0AAX2EAG1</accession>
<comment type="similarity">
    <text evidence="9">Belongs to the ComGC family.</text>
</comment>
<evidence type="ECO:0000256" key="5">
    <source>
        <dbReference type="ARBA" id="ARBA00022692"/>
    </source>
</evidence>
<dbReference type="OrthoDB" id="1798043at2"/>
<keyword evidence="7 10" id="KW-0472">Membrane</keyword>
<evidence type="ECO:0000256" key="4">
    <source>
        <dbReference type="ARBA" id="ARBA00022481"/>
    </source>
</evidence>
<proteinExistence type="inferred from homology"/>
<evidence type="ECO:0000256" key="9">
    <source>
        <dbReference type="ARBA" id="ARBA00043982"/>
    </source>
</evidence>
<evidence type="ECO:0000313" key="11">
    <source>
        <dbReference type="EMBL" id="AIF66786.1"/>
    </source>
</evidence>
<keyword evidence="3" id="KW-1003">Cell membrane</keyword>
<gene>
    <name evidence="11" type="ORF">GZ22_09125</name>
    <name evidence="12" type="ORF">SAMN04489762_0433</name>
</gene>
<dbReference type="SUPFAM" id="SSF54523">
    <property type="entry name" value="Pili subunits"/>
    <property type="match status" value="1"/>
</dbReference>
<reference evidence="11 13" key="1">
    <citation type="submission" date="2014-07" db="EMBL/GenBank/DDBJ databases">
        <title>Complete genome sequence of a moderately halophilic bacterium Terribacillus aidingensis MP602, isolated from Cryptomeria fortunei in Tianmu mountain in China.</title>
        <authorList>
            <person name="Wang Y."/>
            <person name="Lu P."/>
            <person name="Zhang L."/>
        </authorList>
    </citation>
    <scope>NUCLEOTIDE SEQUENCE [LARGE SCALE GENOMIC DNA]</scope>
    <source>
        <strain evidence="11 13">MP602</strain>
    </source>
</reference>
<dbReference type="EMBL" id="CP008876">
    <property type="protein sequence ID" value="AIF66786.1"/>
    <property type="molecule type" value="Genomic_DNA"/>
</dbReference>
<evidence type="ECO:0000313" key="13">
    <source>
        <dbReference type="Proteomes" id="UP000027980"/>
    </source>
</evidence>
<name>A0A075LKW1_9BACI</name>
<evidence type="ECO:0000256" key="3">
    <source>
        <dbReference type="ARBA" id="ARBA00022475"/>
    </source>
</evidence>
<evidence type="ECO:0000256" key="6">
    <source>
        <dbReference type="ARBA" id="ARBA00022989"/>
    </source>
</evidence>
<dbReference type="AlphaFoldDB" id="A0A075LKW1"/>
<reference evidence="12 14" key="2">
    <citation type="submission" date="2016-10" db="EMBL/GenBank/DDBJ databases">
        <authorList>
            <person name="Varghese N."/>
            <person name="Submissions S."/>
        </authorList>
    </citation>
    <scope>NUCLEOTIDE SEQUENCE [LARGE SCALE GENOMIC DNA]</scope>
    <source>
        <strain evidence="12 14">DSM 21619</strain>
    </source>
</reference>
<dbReference type="Proteomes" id="UP000027980">
    <property type="component" value="Chromosome"/>
</dbReference>
<protein>
    <submittedName>
        <fullName evidence="12">Competence protein ComGC</fullName>
    </submittedName>
</protein>
<dbReference type="PRINTS" id="PR00813">
    <property type="entry name" value="BCTERIALGSPG"/>
</dbReference>
<evidence type="ECO:0000256" key="2">
    <source>
        <dbReference type="ARBA" id="ARBA00004241"/>
    </source>
</evidence>
<dbReference type="GO" id="GO:0030420">
    <property type="term" value="P:establishment of competence for transformation"/>
    <property type="evidence" value="ECO:0007669"/>
    <property type="project" value="UniProtKB-KW"/>
</dbReference>
<keyword evidence="4" id="KW-0488">Methylation</keyword>
<accession>A0A075LKW1</accession>
<dbReference type="KEGG" id="tap:GZ22_09125"/>
<evidence type="ECO:0000313" key="14">
    <source>
        <dbReference type="Proteomes" id="UP000199735"/>
    </source>
</evidence>
<evidence type="ECO:0000256" key="8">
    <source>
        <dbReference type="ARBA" id="ARBA00023287"/>
    </source>
</evidence>
<dbReference type="GO" id="GO:0015627">
    <property type="term" value="C:type II protein secretion system complex"/>
    <property type="evidence" value="ECO:0007669"/>
    <property type="project" value="InterPro"/>
</dbReference>
<comment type="subcellular location">
    <subcellularLocation>
        <location evidence="1">Cell membrane</location>
        <topology evidence="1">Single-pass membrane protein</topology>
    </subcellularLocation>
    <subcellularLocation>
        <location evidence="2">Cell surface</location>
    </subcellularLocation>
</comment>
<dbReference type="EMBL" id="FOCD01000001">
    <property type="protein sequence ID" value="SEM57428.1"/>
    <property type="molecule type" value="Genomic_DNA"/>
</dbReference>
<dbReference type="InterPro" id="IPR012902">
    <property type="entry name" value="N_methyl_site"/>
</dbReference>
<dbReference type="Proteomes" id="UP000199735">
    <property type="component" value="Unassembled WGS sequence"/>
</dbReference>
<dbReference type="InterPro" id="IPR045584">
    <property type="entry name" value="Pilin-like"/>
</dbReference>
<dbReference type="NCBIfam" id="NF040999">
    <property type="entry name" value="pilin_ComGC"/>
    <property type="match status" value="1"/>
</dbReference>
<dbReference type="InterPro" id="IPR000983">
    <property type="entry name" value="Bac_GSPG_pilin"/>
</dbReference>
<evidence type="ECO:0000256" key="10">
    <source>
        <dbReference type="SAM" id="Phobius"/>
    </source>
</evidence>
<dbReference type="GO" id="GO:0015628">
    <property type="term" value="P:protein secretion by the type II secretion system"/>
    <property type="evidence" value="ECO:0007669"/>
    <property type="project" value="InterPro"/>
</dbReference>
<keyword evidence="8" id="KW-0178">Competence</keyword>
<dbReference type="GO" id="GO:0009986">
    <property type="term" value="C:cell surface"/>
    <property type="evidence" value="ECO:0007669"/>
    <property type="project" value="UniProtKB-SubCell"/>
</dbReference>
<dbReference type="GeneID" id="34220707"/>
<organism evidence="11 13">
    <name type="scientific">Terribacillus saccharophilus</name>
    <dbReference type="NCBI Taxonomy" id="361277"/>
    <lineage>
        <taxon>Bacteria</taxon>
        <taxon>Bacillati</taxon>
        <taxon>Bacillota</taxon>
        <taxon>Bacilli</taxon>
        <taxon>Bacillales</taxon>
        <taxon>Bacillaceae</taxon>
        <taxon>Terribacillus</taxon>
    </lineage>
</organism>
<feature type="transmembrane region" description="Helical" evidence="10">
    <location>
        <begin position="6"/>
        <end position="27"/>
    </location>
</feature>
<dbReference type="GO" id="GO:0005886">
    <property type="term" value="C:plasma membrane"/>
    <property type="evidence" value="ECO:0007669"/>
    <property type="project" value="UniProtKB-SubCell"/>
</dbReference>
<dbReference type="HOGENOM" id="CLU_091705_9_0_9"/>
<dbReference type="InterPro" id="IPR016940">
    <property type="entry name" value="ComGC"/>
</dbReference>
<dbReference type="PROSITE" id="PS00409">
    <property type="entry name" value="PROKAR_NTER_METHYL"/>
    <property type="match status" value="1"/>
</dbReference>
<evidence type="ECO:0000256" key="7">
    <source>
        <dbReference type="ARBA" id="ARBA00023136"/>
    </source>
</evidence>
<dbReference type="Pfam" id="PF07963">
    <property type="entry name" value="N_methyl"/>
    <property type="match status" value="1"/>
</dbReference>